<evidence type="ECO:0000313" key="7">
    <source>
        <dbReference type="EMBL" id="PWA36371.1"/>
    </source>
</evidence>
<sequence>MTDTFQHHRLSTGPTESVVPTTNAVHCIGVPKNVHSSHDVFTDCNFFFSMLIVFSNDHDIPMNGMVMSYDSHTNNAMVVGFQCDEKWMYSVSENKTINIWDFKFSQRCQREYKIRAAVNTAVFLSKSGPYCTHQDISPEYAITLLGVVPGILGVALSGYLLKLTHSWYRRIVSIREQ</sequence>
<dbReference type="InterPro" id="IPR015943">
    <property type="entry name" value="WD40/YVTN_repeat-like_dom_sf"/>
</dbReference>
<evidence type="ECO:0000256" key="2">
    <source>
        <dbReference type="ARBA" id="ARBA00022574"/>
    </source>
</evidence>
<feature type="repeat" description="WD" evidence="4">
    <location>
        <begin position="69"/>
        <end position="110"/>
    </location>
</feature>
<dbReference type="SUPFAM" id="SSF50978">
    <property type="entry name" value="WD40 repeat-like"/>
    <property type="match status" value="1"/>
</dbReference>
<keyword evidence="6" id="KW-0812">Transmembrane</keyword>
<evidence type="ECO:0000256" key="1">
    <source>
        <dbReference type="ARBA" id="ARBA00009890"/>
    </source>
</evidence>
<dbReference type="InterPro" id="IPR001680">
    <property type="entry name" value="WD40_rpt"/>
</dbReference>
<keyword evidence="2 4" id="KW-0853">WD repeat</keyword>
<evidence type="ECO:0000256" key="6">
    <source>
        <dbReference type="SAM" id="Phobius"/>
    </source>
</evidence>
<keyword evidence="8" id="KW-1185">Reference proteome</keyword>
<organism evidence="7 8">
    <name type="scientific">Artemisia annua</name>
    <name type="common">Sweet wormwood</name>
    <dbReference type="NCBI Taxonomy" id="35608"/>
    <lineage>
        <taxon>Eukaryota</taxon>
        <taxon>Viridiplantae</taxon>
        <taxon>Streptophyta</taxon>
        <taxon>Embryophyta</taxon>
        <taxon>Tracheophyta</taxon>
        <taxon>Spermatophyta</taxon>
        <taxon>Magnoliopsida</taxon>
        <taxon>eudicotyledons</taxon>
        <taxon>Gunneridae</taxon>
        <taxon>Pentapetalae</taxon>
        <taxon>asterids</taxon>
        <taxon>campanulids</taxon>
        <taxon>Asterales</taxon>
        <taxon>Asteraceae</taxon>
        <taxon>Asteroideae</taxon>
        <taxon>Anthemideae</taxon>
        <taxon>Artemisiinae</taxon>
        <taxon>Artemisia</taxon>
    </lineage>
</organism>
<dbReference type="GO" id="GO:0031932">
    <property type="term" value="C:TORC2 complex"/>
    <property type="evidence" value="ECO:0007669"/>
    <property type="project" value="InterPro"/>
</dbReference>
<reference evidence="7 8" key="1">
    <citation type="journal article" date="2018" name="Mol. Plant">
        <title>The genome of Artemisia annua provides insight into the evolution of Asteraceae family and artemisinin biosynthesis.</title>
        <authorList>
            <person name="Shen Q."/>
            <person name="Zhang L."/>
            <person name="Liao Z."/>
            <person name="Wang S."/>
            <person name="Yan T."/>
            <person name="Shi P."/>
            <person name="Liu M."/>
            <person name="Fu X."/>
            <person name="Pan Q."/>
            <person name="Wang Y."/>
            <person name="Lv Z."/>
            <person name="Lu X."/>
            <person name="Zhang F."/>
            <person name="Jiang W."/>
            <person name="Ma Y."/>
            <person name="Chen M."/>
            <person name="Hao X."/>
            <person name="Li L."/>
            <person name="Tang Y."/>
            <person name="Lv G."/>
            <person name="Zhou Y."/>
            <person name="Sun X."/>
            <person name="Brodelius P.E."/>
            <person name="Rose J.K.C."/>
            <person name="Tang K."/>
        </authorList>
    </citation>
    <scope>NUCLEOTIDE SEQUENCE [LARGE SCALE GENOMIC DNA]</scope>
    <source>
        <strain evidence="8">cv. Huhao1</strain>
        <tissue evidence="7">Leaf</tissue>
    </source>
</reference>
<proteinExistence type="inferred from homology"/>
<dbReference type="Gene3D" id="2.130.10.10">
    <property type="entry name" value="YVTN repeat-like/Quinoprotein amine dehydrogenase"/>
    <property type="match status" value="1"/>
</dbReference>
<dbReference type="GO" id="GO:0032956">
    <property type="term" value="P:regulation of actin cytoskeleton organization"/>
    <property type="evidence" value="ECO:0007669"/>
    <property type="project" value="TreeGrafter"/>
</dbReference>
<dbReference type="PROSITE" id="PS50082">
    <property type="entry name" value="WD_REPEATS_2"/>
    <property type="match status" value="1"/>
</dbReference>
<protein>
    <recommendedName>
        <fullName evidence="5">Target of rapamycin complex subunit LST8</fullName>
        <shortName evidence="5">TORC subunit LST8</shortName>
    </recommendedName>
    <alternativeName>
        <fullName evidence="5">Lethal with SEC13 protein 8 homolog</fullName>
    </alternativeName>
</protein>
<dbReference type="GO" id="GO:0031931">
    <property type="term" value="C:TORC1 complex"/>
    <property type="evidence" value="ECO:0007669"/>
    <property type="project" value="UniProtKB-UniRule"/>
</dbReference>
<evidence type="ECO:0000256" key="3">
    <source>
        <dbReference type="ARBA" id="ARBA00022737"/>
    </source>
</evidence>
<dbReference type="AlphaFoldDB" id="A0A2U1KI20"/>
<comment type="subunit">
    <text evidence="5">The target of rapamycin complex 1 (TORC1) is composed of at least RAPTOR, LST8 and TOR.</text>
</comment>
<dbReference type="EMBL" id="PKPP01018293">
    <property type="protein sequence ID" value="PWA36371.1"/>
    <property type="molecule type" value="Genomic_DNA"/>
</dbReference>
<comment type="subcellular location">
    <subcellularLocation>
        <location evidence="5">Endosome</location>
    </subcellularLocation>
</comment>
<dbReference type="PANTHER" id="PTHR19842:SF0">
    <property type="entry name" value="TARGET OF RAPAMYCIN COMPLEX SUBUNIT LST8"/>
    <property type="match status" value="1"/>
</dbReference>
<feature type="transmembrane region" description="Helical" evidence="6">
    <location>
        <begin position="140"/>
        <end position="161"/>
    </location>
</feature>
<dbReference type="STRING" id="35608.A0A2U1KI20"/>
<evidence type="ECO:0000313" key="8">
    <source>
        <dbReference type="Proteomes" id="UP000245207"/>
    </source>
</evidence>
<dbReference type="Proteomes" id="UP000245207">
    <property type="component" value="Unassembled WGS sequence"/>
</dbReference>
<keyword evidence="6" id="KW-0472">Membrane</keyword>
<dbReference type="PANTHER" id="PTHR19842">
    <property type="entry name" value="G BETA-LIKE PROTEIN GBL"/>
    <property type="match status" value="1"/>
</dbReference>
<keyword evidence="3 5" id="KW-0677">Repeat</keyword>
<keyword evidence="5" id="KW-0967">Endosome</keyword>
<keyword evidence="6" id="KW-1133">Transmembrane helix</keyword>
<accession>A0A2U1KI20</accession>
<evidence type="ECO:0000256" key="5">
    <source>
        <dbReference type="RuleBase" id="RU369068"/>
    </source>
</evidence>
<comment type="similarity">
    <text evidence="1 5">Belongs to the WD repeat LST8 family.</text>
</comment>
<dbReference type="InterPro" id="IPR037588">
    <property type="entry name" value="MLST8"/>
</dbReference>
<gene>
    <name evidence="7" type="ORF">CTI12_AA600640</name>
</gene>
<dbReference type="GO" id="GO:0031929">
    <property type="term" value="P:TOR signaling"/>
    <property type="evidence" value="ECO:0007669"/>
    <property type="project" value="UniProtKB-UniRule"/>
</dbReference>
<name>A0A2U1KI20_ARTAN</name>
<evidence type="ECO:0000256" key="4">
    <source>
        <dbReference type="PROSITE-ProRule" id="PRU00221"/>
    </source>
</evidence>
<comment type="function">
    <text evidence="5">Component of TORC1 complex, which is an essential cell growth regulator that controls plant development. Acts by activating transcription, protein synthesis and ribosome biogenesis, and inhibiting mRNA degradation and autophagy.</text>
</comment>
<dbReference type="PROSITE" id="PS00678">
    <property type="entry name" value="WD_REPEATS_1"/>
    <property type="match status" value="1"/>
</dbReference>
<dbReference type="InterPro" id="IPR036322">
    <property type="entry name" value="WD40_repeat_dom_sf"/>
</dbReference>
<dbReference type="OrthoDB" id="400at2759"/>
<comment type="caution">
    <text evidence="7">The sequence shown here is derived from an EMBL/GenBank/DDBJ whole genome shotgun (WGS) entry which is preliminary data.</text>
</comment>
<dbReference type="GO" id="GO:0005768">
    <property type="term" value="C:endosome"/>
    <property type="evidence" value="ECO:0007669"/>
    <property type="project" value="UniProtKB-SubCell"/>
</dbReference>
<dbReference type="InterPro" id="IPR019775">
    <property type="entry name" value="WD40_repeat_CS"/>
</dbReference>